<keyword evidence="2" id="KW-1185">Reference proteome</keyword>
<dbReference type="AlphaFoldDB" id="A0AA39SZ22"/>
<reference evidence="1" key="2">
    <citation type="submission" date="2023-06" db="EMBL/GenBank/DDBJ databases">
        <authorList>
            <person name="Swenson N.G."/>
            <person name="Wegrzyn J.L."/>
            <person name="Mcevoy S.L."/>
        </authorList>
    </citation>
    <scope>NUCLEOTIDE SEQUENCE</scope>
    <source>
        <strain evidence="1">NS2018</strain>
        <tissue evidence="1">Leaf</tissue>
    </source>
</reference>
<evidence type="ECO:0000313" key="1">
    <source>
        <dbReference type="EMBL" id="KAK0607876.1"/>
    </source>
</evidence>
<dbReference type="PANTHER" id="PTHR37610:SF47">
    <property type="entry name" value="RETROTRANSPOSON COPIA-LIKE N-TERMINAL DOMAIN-CONTAINING PROTEIN"/>
    <property type="match status" value="1"/>
</dbReference>
<organism evidence="1 2">
    <name type="scientific">Acer saccharum</name>
    <name type="common">Sugar maple</name>
    <dbReference type="NCBI Taxonomy" id="4024"/>
    <lineage>
        <taxon>Eukaryota</taxon>
        <taxon>Viridiplantae</taxon>
        <taxon>Streptophyta</taxon>
        <taxon>Embryophyta</taxon>
        <taxon>Tracheophyta</taxon>
        <taxon>Spermatophyta</taxon>
        <taxon>Magnoliopsida</taxon>
        <taxon>eudicotyledons</taxon>
        <taxon>Gunneridae</taxon>
        <taxon>Pentapetalae</taxon>
        <taxon>rosids</taxon>
        <taxon>malvids</taxon>
        <taxon>Sapindales</taxon>
        <taxon>Sapindaceae</taxon>
        <taxon>Hippocastanoideae</taxon>
        <taxon>Acereae</taxon>
        <taxon>Acer</taxon>
    </lineage>
</organism>
<evidence type="ECO:0000313" key="2">
    <source>
        <dbReference type="Proteomes" id="UP001168877"/>
    </source>
</evidence>
<gene>
    <name evidence="1" type="ORF">LWI29_021815</name>
</gene>
<protein>
    <recommendedName>
        <fullName evidence="3">Retrotransposon gag domain-containing protein</fullName>
    </recommendedName>
</protein>
<evidence type="ECO:0008006" key="3">
    <source>
        <dbReference type="Google" id="ProtNLM"/>
    </source>
</evidence>
<comment type="caution">
    <text evidence="1">The sequence shown here is derived from an EMBL/GenBank/DDBJ whole genome shotgun (WGS) entry which is preliminary data.</text>
</comment>
<accession>A0AA39SZ22</accession>
<name>A0AA39SZ22_ACESA</name>
<proteinExistence type="predicted"/>
<sequence length="112" mass="13188">MYVRGRGKIDYLPGEKKELAESNSQHATWDAENSMVMSWLVNSMEEDISSNYLGYSTTKEMWDNLTQMYSDLGNQSQIYEIHLKLRELKQGNETVTKYFSGLKRLWQDLDMF</sequence>
<dbReference type="EMBL" id="JAUESC010000001">
    <property type="protein sequence ID" value="KAK0607876.1"/>
    <property type="molecule type" value="Genomic_DNA"/>
</dbReference>
<dbReference type="Proteomes" id="UP001168877">
    <property type="component" value="Unassembled WGS sequence"/>
</dbReference>
<dbReference type="PANTHER" id="PTHR37610">
    <property type="entry name" value="CCHC-TYPE DOMAIN-CONTAINING PROTEIN"/>
    <property type="match status" value="1"/>
</dbReference>
<reference evidence="1" key="1">
    <citation type="journal article" date="2022" name="Plant J.">
        <title>Strategies of tolerance reflected in two North American maple genomes.</title>
        <authorList>
            <person name="McEvoy S.L."/>
            <person name="Sezen U.U."/>
            <person name="Trouern-Trend A."/>
            <person name="McMahon S.M."/>
            <person name="Schaberg P.G."/>
            <person name="Yang J."/>
            <person name="Wegrzyn J.L."/>
            <person name="Swenson N.G."/>
        </authorList>
    </citation>
    <scope>NUCLEOTIDE SEQUENCE</scope>
    <source>
        <strain evidence="1">NS2018</strain>
    </source>
</reference>
<dbReference type="Pfam" id="PF14223">
    <property type="entry name" value="Retrotran_gag_2"/>
    <property type="match status" value="1"/>
</dbReference>